<evidence type="ECO:0000256" key="1">
    <source>
        <dbReference type="SAM" id="Phobius"/>
    </source>
</evidence>
<organism evidence="2 3">
    <name type="scientific">Methanobacterium bryantii</name>
    <dbReference type="NCBI Taxonomy" id="2161"/>
    <lineage>
        <taxon>Archaea</taxon>
        <taxon>Methanobacteriati</taxon>
        <taxon>Methanobacteriota</taxon>
        <taxon>Methanomada group</taxon>
        <taxon>Methanobacteria</taxon>
        <taxon>Methanobacteriales</taxon>
        <taxon>Methanobacteriaceae</taxon>
        <taxon>Methanobacterium</taxon>
    </lineage>
</organism>
<keyword evidence="1" id="KW-1133">Transmembrane helix</keyword>
<proteinExistence type="predicted"/>
<keyword evidence="1" id="KW-0812">Transmembrane</keyword>
<evidence type="ECO:0008006" key="4">
    <source>
        <dbReference type="Google" id="ProtNLM"/>
    </source>
</evidence>
<feature type="transmembrane region" description="Helical" evidence="1">
    <location>
        <begin position="7"/>
        <end position="24"/>
    </location>
</feature>
<dbReference type="Proteomes" id="UP000217784">
    <property type="component" value="Unassembled WGS sequence"/>
</dbReference>
<dbReference type="OrthoDB" id="71509at2157"/>
<dbReference type="EMBL" id="LMVM01000033">
    <property type="protein sequence ID" value="PAV03949.1"/>
    <property type="molecule type" value="Genomic_DNA"/>
</dbReference>
<protein>
    <recommendedName>
        <fullName evidence="4">PsbP C-terminal domain-containing protein</fullName>
    </recommendedName>
</protein>
<sequence length="187" mass="21497">MISKRHITILGLLLIFIISGYMLYNSHATPKFYSKDDLKNIKPGHGIVGNSEFELESGWYQKSVSNFSNSALFGSNRFSNAQAALMGVSQYMDKNKYNDTYTSTSNKAAKWHVISNGALTIENVTVKTILLGRIDNTETIKYYFFEKNGKYYQIFMDICDTSGSMQYFNEHRNYMDKTIERIVKTIH</sequence>
<keyword evidence="1" id="KW-0472">Membrane</keyword>
<dbReference type="RefSeq" id="WP_069583645.1">
    <property type="nucleotide sequence ID" value="NZ_LMVM01000033.1"/>
</dbReference>
<keyword evidence="3" id="KW-1185">Reference proteome</keyword>
<comment type="caution">
    <text evidence="2">The sequence shown here is derived from an EMBL/GenBank/DDBJ whole genome shotgun (WGS) entry which is preliminary data.</text>
</comment>
<evidence type="ECO:0000313" key="3">
    <source>
        <dbReference type="Proteomes" id="UP000217784"/>
    </source>
</evidence>
<name>A0A2A2H3F8_METBR</name>
<reference evidence="2 3" key="1">
    <citation type="journal article" date="2017" name="BMC Genomics">
        <title>Genomic analysis of methanogenic archaea reveals a shift towards energy conservation.</title>
        <authorList>
            <person name="Gilmore S.P."/>
            <person name="Henske J.K."/>
            <person name="Sexton J.A."/>
            <person name="Solomon K.V."/>
            <person name="Seppala S."/>
            <person name="Yoo J.I."/>
            <person name="Huyett L.M."/>
            <person name="Pressman A."/>
            <person name="Cogan J.Z."/>
            <person name="Kivenson V."/>
            <person name="Peng X."/>
            <person name="Tan Y."/>
            <person name="Valentine D.L."/>
            <person name="O'Malley M.A."/>
        </authorList>
    </citation>
    <scope>NUCLEOTIDE SEQUENCE [LARGE SCALE GENOMIC DNA]</scope>
    <source>
        <strain evidence="2 3">M.o.H.</strain>
    </source>
</reference>
<gene>
    <name evidence="2" type="ORF">ASJ80_02730</name>
</gene>
<accession>A0A2A2H3F8</accession>
<evidence type="ECO:0000313" key="2">
    <source>
        <dbReference type="EMBL" id="PAV03949.1"/>
    </source>
</evidence>
<dbReference type="AlphaFoldDB" id="A0A2A2H3F8"/>